<proteinExistence type="predicted"/>
<accession>A0A1E5QQU7</accession>
<dbReference type="InterPro" id="IPR025248">
    <property type="entry name" value="DUF4007"/>
</dbReference>
<evidence type="ECO:0000313" key="2">
    <source>
        <dbReference type="EMBL" id="OEJ77032.1"/>
    </source>
</evidence>
<dbReference type="EMBL" id="MJGC01000016">
    <property type="protein sequence ID" value="OEJ77032.1"/>
    <property type="molecule type" value="Genomic_DNA"/>
</dbReference>
<name>A0A1E5QQU7_9CYAN</name>
<reference evidence="2" key="1">
    <citation type="submission" date="2016-09" db="EMBL/GenBank/DDBJ databases">
        <title>Draft genome of thermotolerant cyanobacterium Desertifilum sp. strain IPPAS B-1220.</title>
        <authorList>
            <person name="Sinetova M.A."/>
            <person name="Bolakhan K."/>
            <person name="Zayadan B.K."/>
            <person name="Mironov K.S."/>
            <person name="Ustinova V."/>
            <person name="Kupriyanova E.V."/>
            <person name="Sidorov R.A."/>
            <person name="Skrypnik A.N."/>
            <person name="Gogoleva N.E."/>
            <person name="Gogolev Y.V."/>
            <person name="Los D.A."/>
        </authorList>
    </citation>
    <scope>NUCLEOTIDE SEQUENCE [LARGE SCALE GENOMIC DNA]</scope>
    <source>
        <strain evidence="2">IPPAS B-1220</strain>
    </source>
</reference>
<dbReference type="STRING" id="1781255.BH720_00925"/>
<evidence type="ECO:0000259" key="1">
    <source>
        <dbReference type="Pfam" id="PF13182"/>
    </source>
</evidence>
<comment type="caution">
    <text evidence="2">The sequence shown here is derived from an EMBL/GenBank/DDBJ whole genome shotgun (WGS) entry which is preliminary data.</text>
</comment>
<feature type="domain" description="DUF4007" evidence="1">
    <location>
        <begin position="17"/>
        <end position="298"/>
    </location>
</feature>
<gene>
    <name evidence="2" type="ORF">BH720_00925</name>
</gene>
<sequence>MTLGINISSATVEKGVFARHETFHPRFGWLKKGFDRALEDSQVFLRDDATVQLGIGKNMVRSLRYWEAAFKLLQDDEPTEFGQQLLGENGWDTYLEDPASLWLLHWKLLEAPCSATAWDFTFNAFRPVEFTFEELFYQLCDYRDRIIPRIADSSLKKDVSCLLKMYVEQPAKSNGGEESLDCPFTQLGLIHTAGDSRHYTFRIGYKPTLPFEIIVYACLHHSHRFNPTARRIPLAKLLYDPGSPGLVFRLTESAIGEAIEGTARQFKQLGISDVAGKLEFFFEEEPLELAEAILNHYYQRA</sequence>
<dbReference type="AlphaFoldDB" id="A0A1E5QQU7"/>
<organism evidence="2">
    <name type="scientific">Desertifilum tharense IPPAS B-1220</name>
    <dbReference type="NCBI Taxonomy" id="1781255"/>
    <lineage>
        <taxon>Bacteria</taxon>
        <taxon>Bacillati</taxon>
        <taxon>Cyanobacteriota</taxon>
        <taxon>Cyanophyceae</taxon>
        <taxon>Desertifilales</taxon>
        <taxon>Desertifilaceae</taxon>
        <taxon>Desertifilum</taxon>
    </lineage>
</organism>
<protein>
    <recommendedName>
        <fullName evidence="1">DUF4007 domain-containing protein</fullName>
    </recommendedName>
</protein>
<dbReference type="OrthoDB" id="747541at2"/>
<dbReference type="Pfam" id="PF13182">
    <property type="entry name" value="DUF4007"/>
    <property type="match status" value="1"/>
</dbReference>
<dbReference type="RefSeq" id="WP_069965272.1">
    <property type="nucleotide sequence ID" value="NZ_CM124774.1"/>
</dbReference>